<dbReference type="GO" id="GO:0005524">
    <property type="term" value="F:ATP binding"/>
    <property type="evidence" value="ECO:0007669"/>
    <property type="project" value="UniProtKB-KW"/>
</dbReference>
<dbReference type="Pfam" id="PF00271">
    <property type="entry name" value="Helicase_C"/>
    <property type="match status" value="1"/>
</dbReference>
<feature type="region of interest" description="Disordered" evidence="7">
    <location>
        <begin position="119"/>
        <end position="141"/>
    </location>
</feature>
<evidence type="ECO:0000256" key="4">
    <source>
        <dbReference type="ARBA" id="ARBA00022840"/>
    </source>
</evidence>
<dbReference type="GO" id="GO:0003676">
    <property type="term" value="F:nucleic acid binding"/>
    <property type="evidence" value="ECO:0007669"/>
    <property type="project" value="InterPro"/>
</dbReference>
<dbReference type="SMART" id="SM00487">
    <property type="entry name" value="DEXDc"/>
    <property type="match status" value="1"/>
</dbReference>
<dbReference type="AlphaFoldDB" id="A0A8S1VWE3"/>
<evidence type="ECO:0000256" key="6">
    <source>
        <dbReference type="ARBA" id="ARBA00034808"/>
    </source>
</evidence>
<keyword evidence="1" id="KW-0547">Nucleotide-binding</keyword>
<dbReference type="GO" id="GO:0000724">
    <property type="term" value="P:double-strand break repair via homologous recombination"/>
    <property type="evidence" value="ECO:0007669"/>
    <property type="project" value="TreeGrafter"/>
</dbReference>
<dbReference type="GO" id="GO:0016787">
    <property type="term" value="F:hydrolase activity"/>
    <property type="evidence" value="ECO:0007669"/>
    <property type="project" value="UniProtKB-KW"/>
</dbReference>
<dbReference type="NCBIfam" id="TIGR00614">
    <property type="entry name" value="recQ_fam"/>
    <property type="match status" value="1"/>
</dbReference>
<dbReference type="PANTHER" id="PTHR13710">
    <property type="entry name" value="DNA HELICASE RECQ FAMILY MEMBER"/>
    <property type="match status" value="1"/>
</dbReference>
<evidence type="ECO:0000256" key="5">
    <source>
        <dbReference type="ARBA" id="ARBA00034617"/>
    </source>
</evidence>
<dbReference type="PANTHER" id="PTHR13710:SF108">
    <property type="entry name" value="ATP-DEPENDENT DNA HELICASE Q4"/>
    <property type="match status" value="1"/>
</dbReference>
<keyword evidence="4" id="KW-0067">ATP-binding</keyword>
<evidence type="ECO:0000259" key="8">
    <source>
        <dbReference type="PROSITE" id="PS51192"/>
    </source>
</evidence>
<dbReference type="InterPro" id="IPR001650">
    <property type="entry name" value="Helicase_C-like"/>
</dbReference>
<protein>
    <recommendedName>
        <fullName evidence="6">DNA 3'-5' helicase</fullName>
        <ecNumber evidence="6">5.6.2.4</ecNumber>
    </recommendedName>
</protein>
<keyword evidence="3" id="KW-0347">Helicase</keyword>
<dbReference type="GO" id="GO:0005737">
    <property type="term" value="C:cytoplasm"/>
    <property type="evidence" value="ECO:0007669"/>
    <property type="project" value="TreeGrafter"/>
</dbReference>
<dbReference type="OrthoDB" id="10261556at2759"/>
<comment type="caution">
    <text evidence="10">The sequence shown here is derived from an EMBL/GenBank/DDBJ whole genome shotgun (WGS) entry which is preliminary data.</text>
</comment>
<dbReference type="GO" id="GO:0009378">
    <property type="term" value="F:four-way junction helicase activity"/>
    <property type="evidence" value="ECO:0007669"/>
    <property type="project" value="TreeGrafter"/>
</dbReference>
<feature type="domain" description="Helicase ATP-binding" evidence="8">
    <location>
        <begin position="323"/>
        <end position="494"/>
    </location>
</feature>
<dbReference type="InterPro" id="IPR004589">
    <property type="entry name" value="DNA_helicase_ATP-dep_RecQ"/>
</dbReference>
<evidence type="ECO:0000259" key="9">
    <source>
        <dbReference type="PROSITE" id="PS51194"/>
    </source>
</evidence>
<dbReference type="GO" id="GO:0043138">
    <property type="term" value="F:3'-5' DNA helicase activity"/>
    <property type="evidence" value="ECO:0007669"/>
    <property type="project" value="UniProtKB-EC"/>
</dbReference>
<reference evidence="10" key="1">
    <citation type="submission" date="2021-01" db="EMBL/GenBank/DDBJ databases">
        <authorList>
            <consortium name="Genoscope - CEA"/>
            <person name="William W."/>
        </authorList>
    </citation>
    <scope>NUCLEOTIDE SEQUENCE</scope>
</reference>
<accession>A0A8S1VWE3</accession>
<keyword evidence="2" id="KW-0378">Hydrolase</keyword>
<name>A0A8S1VWE3_9CILI</name>
<organism evidence="10 11">
    <name type="scientific">Paramecium pentaurelia</name>
    <dbReference type="NCBI Taxonomy" id="43138"/>
    <lineage>
        <taxon>Eukaryota</taxon>
        <taxon>Sar</taxon>
        <taxon>Alveolata</taxon>
        <taxon>Ciliophora</taxon>
        <taxon>Intramacronucleata</taxon>
        <taxon>Oligohymenophorea</taxon>
        <taxon>Peniculida</taxon>
        <taxon>Parameciidae</taxon>
        <taxon>Paramecium</taxon>
    </lineage>
</organism>
<dbReference type="InterPro" id="IPR011545">
    <property type="entry name" value="DEAD/DEAH_box_helicase_dom"/>
</dbReference>
<evidence type="ECO:0000256" key="1">
    <source>
        <dbReference type="ARBA" id="ARBA00022741"/>
    </source>
</evidence>
<evidence type="ECO:0000256" key="7">
    <source>
        <dbReference type="SAM" id="MobiDB-lite"/>
    </source>
</evidence>
<keyword evidence="11" id="KW-1185">Reference proteome</keyword>
<dbReference type="PROSITE" id="PS51192">
    <property type="entry name" value="HELICASE_ATP_BIND_1"/>
    <property type="match status" value="1"/>
</dbReference>
<dbReference type="InterPro" id="IPR014001">
    <property type="entry name" value="Helicase_ATP-bd"/>
</dbReference>
<sequence length="975" mass="114354">MANRTYFNLDQKRLFKPQVQLDKKQEVVTKKKVESISINEEPQKQLWDMDLKDCVTKYKDTIGSKKRKEQLIFKPGGCFIKEKSETEKQKTEKELNKEINQVIRQTTKEFFEDIKMEKQQKENEKNQLNVQNQKDQCNVQDQDQKINQQENNQENQINEEKIQQQKENIENNTVKEDQGLLKKKVGKYQKSQNGNFVRLDLKKKYQDKFRGAIYMNQRKYKRNGTLKNPNPSKREQTQIDFQQLNNQGRAESYNIFIQSVSSGLLVEIFDDEENIKEKEKYDELIKELVQKVLDDLDNKENYLNLLELVFGFTEFREGQFEAIQSILKKESILLVQKTGHGKSLVYQYLSLFLQDSIGIIFSPLISLMIDQVSKLPDQIKGIAYHSMLTSFQKGRLIEFIKGRQVQLVYCTPEIFQSDLGYSLHYFGKISFICIDEAHCVSELSHSFRHTYVILNSMIQNFLKDDMPPFLALTATATHLTVESVLKKFQINKSIISINTERNNIEISVSRDRDVNASLIKLLQSQKYRNLSSILIYCRSKYMVDMVSNYLRNCNLKCLGFHGGLPEQEKMDIQNKFIRNQIQIIVATSIFAMGIDKSDIRAIIHLNLPKSIESYIQEIGRAGRDGQIAYAHLFLRENDFHLERSFILSDYPDFIVMKNLLEKMKQKQEENKITYFISKFAEENLDLRKDTIYSLMQILERCSDGSIKVYPICHEKIILKFFKALTDEQKEKSTFLNELSKIGRMISGSLHVNVIKASNALSMQPLEVIRQARNLFTELSIATETQEEILPFQIMKDIDVNILEKANEILQLHKQVALNKLNLMYILSYENSVPNYDLLSENLIQTKNFYFNQYFRSENPVDDILKILYDDTIQNINEYLPFDDMDDEKHKQIQQAVKRFLHEETVNKNNSETHKIMQSYLKNPKILSRLFCGIQSIKYSYKEYKSSSIWNKSGRLRYEDVHKSVLNICLSILEQN</sequence>
<dbReference type="CDD" id="cd18018">
    <property type="entry name" value="DEXHc_RecQ4-like"/>
    <property type="match status" value="1"/>
</dbReference>
<proteinExistence type="predicted"/>
<dbReference type="GO" id="GO:0005634">
    <property type="term" value="C:nucleus"/>
    <property type="evidence" value="ECO:0007669"/>
    <property type="project" value="TreeGrafter"/>
</dbReference>
<dbReference type="GO" id="GO:0005694">
    <property type="term" value="C:chromosome"/>
    <property type="evidence" value="ECO:0007669"/>
    <property type="project" value="TreeGrafter"/>
</dbReference>
<dbReference type="SMART" id="SM00490">
    <property type="entry name" value="HELICc"/>
    <property type="match status" value="1"/>
</dbReference>
<comment type="catalytic activity">
    <reaction evidence="5">
        <text>Couples ATP hydrolysis with the unwinding of duplex DNA by translocating in the 3'-5' direction.</text>
        <dbReference type="EC" id="5.6.2.4"/>
    </reaction>
</comment>
<evidence type="ECO:0000256" key="2">
    <source>
        <dbReference type="ARBA" id="ARBA00022801"/>
    </source>
</evidence>
<feature type="domain" description="Helicase C-terminal" evidence="9">
    <location>
        <begin position="513"/>
        <end position="671"/>
    </location>
</feature>
<dbReference type="PROSITE" id="PS51194">
    <property type="entry name" value="HELICASE_CTER"/>
    <property type="match status" value="1"/>
</dbReference>
<dbReference type="Pfam" id="PF00270">
    <property type="entry name" value="DEAD"/>
    <property type="match status" value="1"/>
</dbReference>
<dbReference type="Proteomes" id="UP000689195">
    <property type="component" value="Unassembled WGS sequence"/>
</dbReference>
<gene>
    <name evidence="10" type="ORF">PPENT_87.1.T0730154</name>
</gene>
<evidence type="ECO:0000313" key="10">
    <source>
        <dbReference type="EMBL" id="CAD8180099.1"/>
    </source>
</evidence>
<dbReference type="EMBL" id="CAJJDO010000073">
    <property type="protein sequence ID" value="CAD8180099.1"/>
    <property type="molecule type" value="Genomic_DNA"/>
</dbReference>
<evidence type="ECO:0000256" key="3">
    <source>
        <dbReference type="ARBA" id="ARBA00022806"/>
    </source>
</evidence>
<dbReference type="EC" id="5.6.2.4" evidence="6"/>
<evidence type="ECO:0000313" key="11">
    <source>
        <dbReference type="Proteomes" id="UP000689195"/>
    </source>
</evidence>